<dbReference type="GO" id="GO:0003700">
    <property type="term" value="F:DNA-binding transcription factor activity"/>
    <property type="evidence" value="ECO:0007669"/>
    <property type="project" value="TreeGrafter"/>
</dbReference>
<protein>
    <submittedName>
        <fullName evidence="5">Transcriptional regulator, LacI family</fullName>
    </submittedName>
</protein>
<dbReference type="GO" id="GO:0000976">
    <property type="term" value="F:transcription cis-regulatory region binding"/>
    <property type="evidence" value="ECO:0007669"/>
    <property type="project" value="TreeGrafter"/>
</dbReference>
<dbReference type="CDD" id="cd06267">
    <property type="entry name" value="PBP1_LacI_sugar_binding-like"/>
    <property type="match status" value="1"/>
</dbReference>
<evidence type="ECO:0000256" key="2">
    <source>
        <dbReference type="ARBA" id="ARBA00023125"/>
    </source>
</evidence>
<dbReference type="Proteomes" id="UP000239735">
    <property type="component" value="Unassembled WGS sequence"/>
</dbReference>
<keyword evidence="2" id="KW-0238">DNA-binding</keyword>
<dbReference type="CDD" id="cd01392">
    <property type="entry name" value="HTH_LacI"/>
    <property type="match status" value="1"/>
</dbReference>
<evidence type="ECO:0000256" key="1">
    <source>
        <dbReference type="ARBA" id="ARBA00023015"/>
    </source>
</evidence>
<dbReference type="Pfam" id="PF13377">
    <property type="entry name" value="Peripla_BP_3"/>
    <property type="match status" value="1"/>
</dbReference>
<evidence type="ECO:0000259" key="4">
    <source>
        <dbReference type="PROSITE" id="PS50932"/>
    </source>
</evidence>
<evidence type="ECO:0000256" key="3">
    <source>
        <dbReference type="ARBA" id="ARBA00023163"/>
    </source>
</evidence>
<sequence>MSDVARLAGVGTMTVSRVLSGTVPVSAETTRRVQTAIEQLKYRPNVLARAFRGQRSGSIGLILPYLYDPFFANCAHAVTTVAKEHGYSVLITTSNEDPDTEYAEADEMLQRHVDGLLVIPSQFRHSRVTRTLAGKTPLVAFDRPVSDPSIDVVLVQNAVGARRIVEHLIEHGHKHISYIGLSRSLFTINARYLGYRRVMQEAGLEADAVFDCGSEEIALRVLQTKLNGKNSPTAIFTSNTLVTRYVLSAIARLGIRMPKDLAFAGFDDFDLAEFTSPPLTVVRQPAQEMGRVAASLLFDRITRGETPHTGNRIVLPVEIVLRRSCGCNHPAPVVIH</sequence>
<dbReference type="Gene3D" id="3.40.50.2300">
    <property type="match status" value="2"/>
</dbReference>
<gene>
    <name evidence="5" type="ORF">SBA5_410039</name>
</gene>
<dbReference type="AlphaFoldDB" id="A0A2N9LLA0"/>
<dbReference type="InterPro" id="IPR046335">
    <property type="entry name" value="LacI/GalR-like_sensor"/>
</dbReference>
<evidence type="ECO:0000313" key="5">
    <source>
        <dbReference type="EMBL" id="SPE23997.1"/>
    </source>
</evidence>
<keyword evidence="1" id="KW-0805">Transcription regulation</keyword>
<reference evidence="6" key="1">
    <citation type="submission" date="2018-02" db="EMBL/GenBank/DDBJ databases">
        <authorList>
            <person name="Hausmann B."/>
        </authorList>
    </citation>
    <scope>NUCLEOTIDE SEQUENCE [LARGE SCALE GENOMIC DNA]</scope>
    <source>
        <strain evidence="6">Peat soil MAG SbA5</strain>
    </source>
</reference>
<dbReference type="OrthoDB" id="37081at2"/>
<dbReference type="InterPro" id="IPR010982">
    <property type="entry name" value="Lambda_DNA-bd_dom_sf"/>
</dbReference>
<dbReference type="Pfam" id="PF00356">
    <property type="entry name" value="LacI"/>
    <property type="match status" value="1"/>
</dbReference>
<dbReference type="PANTHER" id="PTHR30146:SF109">
    <property type="entry name" value="HTH-TYPE TRANSCRIPTIONAL REGULATOR GALS"/>
    <property type="match status" value="1"/>
</dbReference>
<dbReference type="PROSITE" id="PS00356">
    <property type="entry name" value="HTH_LACI_1"/>
    <property type="match status" value="1"/>
</dbReference>
<evidence type="ECO:0000313" key="6">
    <source>
        <dbReference type="Proteomes" id="UP000239735"/>
    </source>
</evidence>
<dbReference type="PANTHER" id="PTHR30146">
    <property type="entry name" value="LACI-RELATED TRANSCRIPTIONAL REPRESSOR"/>
    <property type="match status" value="1"/>
</dbReference>
<dbReference type="InterPro" id="IPR028082">
    <property type="entry name" value="Peripla_BP_I"/>
</dbReference>
<proteinExistence type="predicted"/>
<dbReference type="PROSITE" id="PS50932">
    <property type="entry name" value="HTH_LACI_2"/>
    <property type="match status" value="1"/>
</dbReference>
<dbReference type="SMART" id="SM00354">
    <property type="entry name" value="HTH_LACI"/>
    <property type="match status" value="1"/>
</dbReference>
<dbReference type="Gene3D" id="1.10.260.40">
    <property type="entry name" value="lambda repressor-like DNA-binding domains"/>
    <property type="match status" value="1"/>
</dbReference>
<accession>A0A2N9LLA0</accession>
<keyword evidence="3" id="KW-0804">Transcription</keyword>
<organism evidence="5 6">
    <name type="scientific">Candidatus Sulfuritelmatomonas gaucii</name>
    <dbReference type="NCBI Taxonomy" id="2043161"/>
    <lineage>
        <taxon>Bacteria</taxon>
        <taxon>Pseudomonadati</taxon>
        <taxon>Acidobacteriota</taxon>
        <taxon>Terriglobia</taxon>
        <taxon>Terriglobales</taxon>
        <taxon>Acidobacteriaceae</taxon>
        <taxon>Candidatus Sulfuritelmatomonas</taxon>
    </lineage>
</organism>
<dbReference type="SUPFAM" id="SSF53822">
    <property type="entry name" value="Periplasmic binding protein-like I"/>
    <property type="match status" value="1"/>
</dbReference>
<feature type="domain" description="HTH lacI-type" evidence="4">
    <location>
        <begin position="1"/>
        <end position="53"/>
    </location>
</feature>
<dbReference type="SUPFAM" id="SSF47413">
    <property type="entry name" value="lambda repressor-like DNA-binding domains"/>
    <property type="match status" value="1"/>
</dbReference>
<dbReference type="EMBL" id="OKRB01000099">
    <property type="protein sequence ID" value="SPE23997.1"/>
    <property type="molecule type" value="Genomic_DNA"/>
</dbReference>
<name>A0A2N9LLA0_9BACT</name>
<dbReference type="InterPro" id="IPR000843">
    <property type="entry name" value="HTH_LacI"/>
</dbReference>